<keyword evidence="7" id="KW-0492">Microsome</keyword>
<dbReference type="GO" id="GO:0005789">
    <property type="term" value="C:endoplasmic reticulum membrane"/>
    <property type="evidence" value="ECO:0007669"/>
    <property type="project" value="UniProtKB-SubCell"/>
</dbReference>
<evidence type="ECO:0000256" key="7">
    <source>
        <dbReference type="RuleBase" id="RU369123"/>
    </source>
</evidence>
<keyword evidence="4 7" id="KW-0256">Endoplasmic reticulum</keyword>
<dbReference type="GO" id="GO:0006629">
    <property type="term" value="P:lipid metabolic process"/>
    <property type="evidence" value="ECO:0007669"/>
    <property type="project" value="UniProtKB-UniRule"/>
</dbReference>
<comment type="catalytic activity">
    <reaction evidence="7">
        <text>(5S)-hydroperoxy-(6E,8Z,11Z,14Z)-eicosatetraenoate + 2 glutathione = (5S)-hydroxy-(6E,8Z,11Z,14Z)-eicosatetraenoate + glutathione disulfide + H2O</text>
        <dbReference type="Rhea" id="RHEA:48620"/>
        <dbReference type="ChEBI" id="CHEBI:15377"/>
        <dbReference type="ChEBI" id="CHEBI:57450"/>
        <dbReference type="ChEBI" id="CHEBI:57925"/>
        <dbReference type="ChEBI" id="CHEBI:58297"/>
        <dbReference type="ChEBI" id="CHEBI:90632"/>
    </reaction>
</comment>
<evidence type="ECO:0000313" key="9">
    <source>
        <dbReference type="EMBL" id="KAG8522168.1"/>
    </source>
</evidence>
<keyword evidence="7" id="KW-0560">Oxidoreductase</keyword>
<feature type="region of interest" description="Disordered" evidence="8">
    <location>
        <begin position="103"/>
        <end position="151"/>
    </location>
</feature>
<keyword evidence="7" id="KW-0808">Transferase</keyword>
<evidence type="ECO:0000256" key="1">
    <source>
        <dbReference type="ARBA" id="ARBA00010459"/>
    </source>
</evidence>
<accession>A0A8J6AJJ5</accession>
<organism evidence="9 10">
    <name type="scientific">Galemys pyrenaicus</name>
    <name type="common">Iberian desman</name>
    <name type="synonym">Pyrenean desman</name>
    <dbReference type="NCBI Taxonomy" id="202257"/>
    <lineage>
        <taxon>Eukaryota</taxon>
        <taxon>Metazoa</taxon>
        <taxon>Chordata</taxon>
        <taxon>Craniata</taxon>
        <taxon>Vertebrata</taxon>
        <taxon>Euteleostomi</taxon>
        <taxon>Mammalia</taxon>
        <taxon>Eutheria</taxon>
        <taxon>Laurasiatheria</taxon>
        <taxon>Eulipotyphla</taxon>
        <taxon>Talpidae</taxon>
        <taxon>Galemys</taxon>
    </lineage>
</organism>
<dbReference type="EC" id="4.4.1.20" evidence="7"/>
<dbReference type="SUPFAM" id="SSF161084">
    <property type="entry name" value="MAPEG domain-like"/>
    <property type="match status" value="1"/>
</dbReference>
<dbReference type="FunFam" id="1.20.120.550:FF:000003">
    <property type="entry name" value="Leukotriene C4 synthase"/>
    <property type="match status" value="1"/>
</dbReference>
<comment type="similarity">
    <text evidence="1 7">Belongs to the MAPEG family.</text>
</comment>
<evidence type="ECO:0000256" key="3">
    <source>
        <dbReference type="ARBA" id="ARBA00022751"/>
    </source>
</evidence>
<comment type="catalytic activity">
    <reaction evidence="7">
        <text>leukotriene C4 = leukotriene A4 + glutathione</text>
        <dbReference type="Rhea" id="RHEA:17617"/>
        <dbReference type="ChEBI" id="CHEBI:57463"/>
        <dbReference type="ChEBI" id="CHEBI:57925"/>
        <dbReference type="ChEBI" id="CHEBI:57973"/>
        <dbReference type="EC" id="4.4.1.20"/>
    </reaction>
</comment>
<name>A0A8J6AJJ5_GALPY</name>
<dbReference type="Gene3D" id="1.20.120.550">
    <property type="entry name" value="Membrane associated eicosanoid/glutathione metabolism-like domain"/>
    <property type="match status" value="1"/>
</dbReference>
<dbReference type="AlphaFoldDB" id="A0A8J6AJJ5"/>
<evidence type="ECO:0000256" key="5">
    <source>
        <dbReference type="ARBA" id="ARBA00022989"/>
    </source>
</evidence>
<feature type="transmembrane region" description="Helical" evidence="7">
    <location>
        <begin position="201"/>
        <end position="227"/>
    </location>
</feature>
<reference evidence="9" key="1">
    <citation type="journal article" date="2021" name="Evol. Appl.">
        <title>The genome of the Pyrenean desman and the effects of bottlenecks and inbreeding on the genomic landscape of an endangered species.</title>
        <authorList>
            <person name="Escoda L."/>
            <person name="Castresana J."/>
        </authorList>
    </citation>
    <scope>NUCLEOTIDE SEQUENCE</scope>
    <source>
        <strain evidence="9">IBE-C5619</strain>
    </source>
</reference>
<comment type="function">
    <text evidence="7">Catalyzes several different glutathione-dependent reactions. Catalyzes the glutathione-dependent reduction of lipid hydroperoxides, such as 5-HPETE. Has glutathione transferase activity, toward xenobiotic electrophiles, such as 1-chloro-2, 4-dinitrobenzene (CDNB). Catalyzes also the conjugation of leukotriene A4 with reduced glutathione to form leukotriene C4 (LTC4). Involved in oxidative DNA damage induced by ER stress and anticancer agents by activating LTC4 biosynthetic machinery in nonimmune cells.</text>
</comment>
<dbReference type="Proteomes" id="UP000700334">
    <property type="component" value="Unassembled WGS sequence"/>
</dbReference>
<dbReference type="GO" id="GO:0004364">
    <property type="term" value="F:glutathione transferase activity"/>
    <property type="evidence" value="ECO:0007669"/>
    <property type="project" value="UniProtKB-UniRule"/>
</dbReference>
<comment type="subunit">
    <text evidence="7">Homotrimer.</text>
</comment>
<sequence length="285" mass="31187">MWSGAIRSPSVLGTRHVAVVPASQRDRAAGFARRALGTCWCDTDRRAEEQAAMPLPLLCFPRAPSPRRGDERQLPVVAPSGGGPGEVQRCLAAALPEVLAGEGWMGGGRERRGEDRSPGRAQSVDFRSMDRPRGLAVSKRRKGPATSPRHVGDGALRRSFALHVGKARLKQHITAPALSGSPEFERMFRAQQNCAEFYPTFLVTLWAAGWYFNQVLAAGLGLVYMFARHQYFWGYAEGTEKRVPGFRGSLGVLALLTLLGALGLANSLLDEYLDLDVAKELKRQF</sequence>
<dbReference type="InterPro" id="IPR001129">
    <property type="entry name" value="Membr-assoc_MAPEG"/>
</dbReference>
<dbReference type="GO" id="GO:0043295">
    <property type="term" value="F:glutathione binding"/>
    <property type="evidence" value="ECO:0007669"/>
    <property type="project" value="UniProtKB-UniRule"/>
</dbReference>
<evidence type="ECO:0000256" key="2">
    <source>
        <dbReference type="ARBA" id="ARBA00022692"/>
    </source>
</evidence>
<dbReference type="EMBL" id="JAGFMF010011444">
    <property type="protein sequence ID" value="KAG8522168.1"/>
    <property type="molecule type" value="Genomic_DNA"/>
</dbReference>
<dbReference type="Pfam" id="PF01124">
    <property type="entry name" value="MAPEG"/>
    <property type="match status" value="1"/>
</dbReference>
<keyword evidence="3 7" id="KW-0434">Leukotriene biosynthesis</keyword>
<keyword evidence="7" id="KW-0456">Lyase</keyword>
<dbReference type="PANTHER" id="PTHR10250:SF13">
    <property type="entry name" value="MICROSOMAL GLUTATHIONE S-TRANSFERASE 2"/>
    <property type="match status" value="1"/>
</dbReference>
<feature type="compositionally biased region" description="Basic and acidic residues" evidence="8">
    <location>
        <begin position="108"/>
        <end position="118"/>
    </location>
</feature>
<dbReference type="InterPro" id="IPR001446">
    <property type="entry name" value="5_LipOase_AP"/>
</dbReference>
<keyword evidence="10" id="KW-1185">Reference proteome</keyword>
<evidence type="ECO:0000256" key="8">
    <source>
        <dbReference type="SAM" id="MobiDB-lite"/>
    </source>
</evidence>
<dbReference type="EC" id="2.5.1.18" evidence="7"/>
<dbReference type="GO" id="GO:0005635">
    <property type="term" value="C:nuclear envelope"/>
    <property type="evidence" value="ECO:0007669"/>
    <property type="project" value="TreeGrafter"/>
</dbReference>
<dbReference type="OrthoDB" id="410651at2759"/>
<dbReference type="GO" id="GO:0019370">
    <property type="term" value="P:leukotriene biosynthetic process"/>
    <property type="evidence" value="ECO:0007669"/>
    <property type="project" value="UniProtKB-UniRule"/>
</dbReference>
<protein>
    <recommendedName>
        <fullName evidence="7">Microsomal glutathione S-transferase 2</fullName>
        <shortName evidence="7">Microsomal GST-2</shortName>
        <shortName evidence="7">Microsomal GST-II</shortName>
        <ecNumber evidence="7">1.11.1.-</ecNumber>
        <ecNumber evidence="7">2.5.1.18</ecNumber>
        <ecNumber evidence="7">4.4.1.20</ecNumber>
    </recommendedName>
    <alternativeName>
        <fullName evidence="7">Glutathione peroxidase MGST2</fullName>
    </alternativeName>
    <alternativeName>
        <fullName evidence="7">Leukotriene C4 synthase MGST2</fullName>
    </alternativeName>
    <alternativeName>
        <fullName evidence="7">Microsomal glutathione S-transferase II</fullName>
    </alternativeName>
</protein>
<dbReference type="EC" id="1.11.1.-" evidence="7"/>
<dbReference type="InterPro" id="IPR050997">
    <property type="entry name" value="MAPEG"/>
</dbReference>
<proteinExistence type="inferred from homology"/>
<keyword evidence="6 7" id="KW-0472">Membrane</keyword>
<keyword evidence="7" id="KW-0443">Lipid metabolism</keyword>
<evidence type="ECO:0000313" key="10">
    <source>
        <dbReference type="Proteomes" id="UP000700334"/>
    </source>
</evidence>
<comment type="subcellular location">
    <subcellularLocation>
        <location evidence="7">Endoplasmic reticulum membrane</location>
        <topology evidence="7">Multi-pass membrane protein</topology>
    </subcellularLocation>
    <subcellularLocation>
        <location evidence="7">Microsome membrane</location>
        <topology evidence="7">Multi-pass membrane protein</topology>
    </subcellularLocation>
</comment>
<comment type="catalytic activity">
    <reaction evidence="7">
        <text>RX + glutathione = an S-substituted glutathione + a halide anion + H(+)</text>
        <dbReference type="Rhea" id="RHEA:16437"/>
        <dbReference type="ChEBI" id="CHEBI:15378"/>
        <dbReference type="ChEBI" id="CHEBI:16042"/>
        <dbReference type="ChEBI" id="CHEBI:17792"/>
        <dbReference type="ChEBI" id="CHEBI:57925"/>
        <dbReference type="ChEBI" id="CHEBI:90779"/>
        <dbReference type="EC" id="2.5.1.18"/>
    </reaction>
</comment>
<feature type="transmembrane region" description="Helical" evidence="7">
    <location>
        <begin position="248"/>
        <end position="269"/>
    </location>
</feature>
<dbReference type="PANTHER" id="PTHR10250">
    <property type="entry name" value="MICROSOMAL GLUTATHIONE S-TRANSFERASE"/>
    <property type="match status" value="1"/>
</dbReference>
<evidence type="ECO:0000256" key="6">
    <source>
        <dbReference type="ARBA" id="ARBA00023136"/>
    </source>
</evidence>
<dbReference type="GO" id="GO:0004464">
    <property type="term" value="F:leukotriene-C4 synthase activity"/>
    <property type="evidence" value="ECO:0007669"/>
    <property type="project" value="UniProtKB-EC"/>
</dbReference>
<evidence type="ECO:0000256" key="4">
    <source>
        <dbReference type="ARBA" id="ARBA00022824"/>
    </source>
</evidence>
<comment type="caution">
    <text evidence="9">The sequence shown here is derived from an EMBL/GenBank/DDBJ whole genome shotgun (WGS) entry which is preliminary data.</text>
</comment>
<comment type="caution">
    <text evidence="7">Lacks conserved residue(s) required for the propagation of feature annotation.</text>
</comment>
<dbReference type="PRINTS" id="PR00488">
    <property type="entry name" value="5LPOXGNASEAP"/>
</dbReference>
<comment type="catalytic activity">
    <reaction evidence="7">
        <text>1-chloro-2,4-dinitrobenzene + glutathione = 2,4-dinitrophenyl-S-glutathione + chloride + H(+)</text>
        <dbReference type="Rhea" id="RHEA:51220"/>
        <dbReference type="ChEBI" id="CHEBI:15378"/>
        <dbReference type="ChEBI" id="CHEBI:17996"/>
        <dbReference type="ChEBI" id="CHEBI:34718"/>
        <dbReference type="ChEBI" id="CHEBI:57925"/>
        <dbReference type="ChEBI" id="CHEBI:133977"/>
        <dbReference type="EC" id="2.5.1.18"/>
    </reaction>
</comment>
<keyword evidence="5 7" id="KW-1133">Transmembrane helix</keyword>
<gene>
    <name evidence="9" type="ORF">J0S82_015039</name>
</gene>
<dbReference type="InterPro" id="IPR023352">
    <property type="entry name" value="MAPEG-like_dom_sf"/>
</dbReference>
<dbReference type="GO" id="GO:0008047">
    <property type="term" value="F:enzyme activator activity"/>
    <property type="evidence" value="ECO:0007669"/>
    <property type="project" value="UniProtKB-UniRule"/>
</dbReference>
<keyword evidence="2 7" id="KW-0812">Transmembrane</keyword>
<dbReference type="GO" id="GO:0004602">
    <property type="term" value="F:glutathione peroxidase activity"/>
    <property type="evidence" value="ECO:0007669"/>
    <property type="project" value="UniProtKB-UniRule"/>
</dbReference>